<reference evidence="2 3" key="1">
    <citation type="submission" date="2018-06" db="EMBL/GenBank/DDBJ databases">
        <title>Paenibacillus montanisoli sp. nov., isolated from mountain area soil.</title>
        <authorList>
            <person name="Wu M."/>
        </authorList>
    </citation>
    <scope>NUCLEOTIDE SEQUENCE [LARGE SCALE GENOMIC DNA]</scope>
    <source>
        <strain evidence="2 3">RA17</strain>
    </source>
</reference>
<dbReference type="Proteomes" id="UP000249260">
    <property type="component" value="Unassembled WGS sequence"/>
</dbReference>
<evidence type="ECO:0000313" key="2">
    <source>
        <dbReference type="EMBL" id="RAP73727.1"/>
    </source>
</evidence>
<dbReference type="CDD" id="cd11614">
    <property type="entry name" value="SAF_CpaB_FlgA_like"/>
    <property type="match status" value="1"/>
</dbReference>
<feature type="domain" description="SAF" evidence="1">
    <location>
        <begin position="39"/>
        <end position="101"/>
    </location>
</feature>
<dbReference type="InterPro" id="IPR017592">
    <property type="entry name" value="Pilus_assmbl_Flp-typ_CpaB"/>
</dbReference>
<dbReference type="SMART" id="SM00858">
    <property type="entry name" value="SAF"/>
    <property type="match status" value="1"/>
</dbReference>
<evidence type="ECO:0000313" key="3">
    <source>
        <dbReference type="Proteomes" id="UP000249260"/>
    </source>
</evidence>
<proteinExistence type="predicted"/>
<comment type="caution">
    <text evidence="2">The sequence shown here is derived from an EMBL/GenBank/DDBJ whole genome shotgun (WGS) entry which is preliminary data.</text>
</comment>
<dbReference type="Pfam" id="PF08666">
    <property type="entry name" value="SAF"/>
    <property type="match status" value="1"/>
</dbReference>
<dbReference type="RefSeq" id="WP_112885311.1">
    <property type="nucleotide sequence ID" value="NZ_QLUW01000006.1"/>
</dbReference>
<evidence type="ECO:0000259" key="1">
    <source>
        <dbReference type="SMART" id="SM00858"/>
    </source>
</evidence>
<protein>
    <submittedName>
        <fullName evidence="2">Flp pilus assembly protein CpaB</fullName>
    </submittedName>
</protein>
<accession>A0A328TT48</accession>
<dbReference type="NCBIfam" id="TIGR03177">
    <property type="entry name" value="pilus_cpaB"/>
    <property type="match status" value="1"/>
</dbReference>
<dbReference type="EMBL" id="QLUW01000006">
    <property type="protein sequence ID" value="RAP73727.1"/>
    <property type="molecule type" value="Genomic_DNA"/>
</dbReference>
<dbReference type="Gene3D" id="3.90.1210.10">
    <property type="entry name" value="Antifreeze-like/N-acetylneuraminic acid synthase C-terminal domain"/>
    <property type="match status" value="1"/>
</dbReference>
<dbReference type="AlphaFoldDB" id="A0A328TT48"/>
<sequence length="238" mass="26243">MRSKLVLIAALLMGIVTTVLFFNYMKQYKEVPAAKESLVRVVAVKQDIKKNTKLTAGMLQIVQVPASAVHAKTLRNQADAEGKISASDLAAGEMLLANHLKDQEEEAQFVSKKVRDGYRAVSIGVNIVQSVSNLIEPGDYVDVVYTRVDETKLDATNKDKPKPYISTVLLENAHVLAIGRRMVEAAADTPYAEYAQVTLELKPEDGVKVINADENPDWTVSLMLNSRIVKDQTSTEKK</sequence>
<dbReference type="InterPro" id="IPR031571">
    <property type="entry name" value="RcpC_dom"/>
</dbReference>
<dbReference type="InterPro" id="IPR013974">
    <property type="entry name" value="SAF"/>
</dbReference>
<dbReference type="Pfam" id="PF16976">
    <property type="entry name" value="RcpC"/>
    <property type="match status" value="1"/>
</dbReference>
<gene>
    <name evidence="2" type="primary">cpaB</name>
    <name evidence="2" type="ORF">DL346_26045</name>
</gene>
<name>A0A328TT48_9BACL</name>
<dbReference type="OrthoDB" id="1757906at2"/>
<organism evidence="2 3">
    <name type="scientific">Paenibacillus montanisoli</name>
    <dbReference type="NCBI Taxonomy" id="2081970"/>
    <lineage>
        <taxon>Bacteria</taxon>
        <taxon>Bacillati</taxon>
        <taxon>Bacillota</taxon>
        <taxon>Bacilli</taxon>
        <taxon>Bacillales</taxon>
        <taxon>Paenibacillaceae</taxon>
        <taxon>Paenibacillus</taxon>
    </lineage>
</organism>
<keyword evidence="3" id="KW-1185">Reference proteome</keyword>